<keyword evidence="1" id="KW-1133">Transmembrane helix</keyword>
<protein>
    <recommendedName>
        <fullName evidence="4">DUF4013 domain-containing protein</fullName>
    </recommendedName>
</protein>
<name>A0A2R4X070_9EURY</name>
<evidence type="ECO:0000256" key="1">
    <source>
        <dbReference type="SAM" id="Phobius"/>
    </source>
</evidence>
<keyword evidence="1" id="KW-0472">Membrane</keyword>
<reference evidence="2 3" key="1">
    <citation type="submission" date="2018-04" db="EMBL/GenBank/DDBJ databases">
        <title>Halococcoides cellulosivorans gen. nov., sp. nov., an extremely halophilic cellulose-utilizing haloarchaeon from hypersaline lakes.</title>
        <authorList>
            <person name="Sorokin D.Y."/>
            <person name="Toshchakov S.V."/>
            <person name="Samarov N.I."/>
            <person name="Korzhenkov A."/>
            <person name="Kublanov I.V."/>
        </authorList>
    </citation>
    <scope>NUCLEOTIDE SEQUENCE [LARGE SCALE GENOMIC DNA]</scope>
    <source>
        <strain evidence="2 3">HArcel1</strain>
    </source>
</reference>
<dbReference type="KEGG" id="harc:HARCEL1_05295"/>
<feature type="transmembrane region" description="Helical" evidence="1">
    <location>
        <begin position="109"/>
        <end position="135"/>
    </location>
</feature>
<evidence type="ECO:0008006" key="4">
    <source>
        <dbReference type="Google" id="ProtNLM"/>
    </source>
</evidence>
<proteinExistence type="predicted"/>
<keyword evidence="3" id="KW-1185">Reference proteome</keyword>
<dbReference type="Proteomes" id="UP000244727">
    <property type="component" value="Chromosome"/>
</dbReference>
<dbReference type="AlphaFoldDB" id="A0A2R4X070"/>
<feature type="transmembrane region" description="Helical" evidence="1">
    <location>
        <begin position="147"/>
        <end position="173"/>
    </location>
</feature>
<dbReference type="EMBL" id="CP028858">
    <property type="protein sequence ID" value="AWB27161.1"/>
    <property type="molecule type" value="Genomic_DNA"/>
</dbReference>
<dbReference type="InterPro" id="IPR025098">
    <property type="entry name" value="DUF4013"/>
</dbReference>
<gene>
    <name evidence="2" type="ORF">HARCEL1_05295</name>
</gene>
<feature type="transmembrane region" description="Helical" evidence="1">
    <location>
        <begin position="210"/>
        <end position="234"/>
    </location>
</feature>
<accession>A0A2R4X070</accession>
<evidence type="ECO:0000313" key="3">
    <source>
        <dbReference type="Proteomes" id="UP000244727"/>
    </source>
</evidence>
<evidence type="ECO:0000313" key="2">
    <source>
        <dbReference type="EMBL" id="AWB27161.1"/>
    </source>
</evidence>
<sequence length="265" mass="28076">MPDGNDSTMVEFEDAITYPLEDDDWLSTIGIGGGLFVVNLAVVGVGLLVAAILSLVFVGVALFPLVILLGVAITLPVGGYYMAVLRATIEGDDDPPRFEDWERLFEDGLIPIAVSLVYTVPLVVVLVVVGVLAALGVGIVTTLGGDAAVVGGLLIGSLGVVVFSLVVAVYVTVMPYFVPISMAIYAHEGDLRTAFDHDRITQVAFTKAFAIYWTIAFGIQFVAGQFIGLLYLAVIGVFLQFYLGVVTVRLYGLGYVAAMDLDSAD</sequence>
<feature type="transmembrane region" description="Helical" evidence="1">
    <location>
        <begin position="65"/>
        <end position="89"/>
    </location>
</feature>
<organism evidence="2 3">
    <name type="scientific">Halococcoides cellulosivorans</name>
    <dbReference type="NCBI Taxonomy" id="1679096"/>
    <lineage>
        <taxon>Archaea</taxon>
        <taxon>Methanobacteriati</taxon>
        <taxon>Methanobacteriota</taxon>
        <taxon>Stenosarchaea group</taxon>
        <taxon>Halobacteria</taxon>
        <taxon>Halobacteriales</taxon>
        <taxon>Haloarculaceae</taxon>
        <taxon>Halococcoides</taxon>
    </lineage>
</organism>
<feature type="transmembrane region" description="Helical" evidence="1">
    <location>
        <begin position="29"/>
        <end position="58"/>
    </location>
</feature>
<keyword evidence="1" id="KW-0812">Transmembrane</keyword>
<dbReference type="Pfam" id="PF13197">
    <property type="entry name" value="DUF4013"/>
    <property type="match status" value="1"/>
</dbReference>